<feature type="transmembrane region" description="Helical" evidence="10">
    <location>
        <begin position="92"/>
        <end position="110"/>
    </location>
</feature>
<evidence type="ECO:0000256" key="1">
    <source>
        <dbReference type="ARBA" id="ARBA00000085"/>
    </source>
</evidence>
<keyword evidence="6" id="KW-0418">Kinase</keyword>
<keyword evidence="4" id="KW-0808">Transferase</keyword>
<gene>
    <name evidence="12" type="ORF">JK358_18820</name>
</gene>
<dbReference type="EMBL" id="JAERRJ010000007">
    <property type="protein sequence ID" value="MBL1076455.1"/>
    <property type="molecule type" value="Genomic_DNA"/>
</dbReference>
<dbReference type="PANTHER" id="PTHR24421:SF10">
    <property type="entry name" value="NITRATE_NITRITE SENSOR PROTEIN NARQ"/>
    <property type="match status" value="1"/>
</dbReference>
<evidence type="ECO:0000256" key="2">
    <source>
        <dbReference type="ARBA" id="ARBA00012438"/>
    </source>
</evidence>
<dbReference type="InterPro" id="IPR050482">
    <property type="entry name" value="Sensor_HK_TwoCompSys"/>
</dbReference>
<dbReference type="Gene3D" id="3.30.565.10">
    <property type="entry name" value="Histidine kinase-like ATPase, C-terminal domain"/>
    <property type="match status" value="1"/>
</dbReference>
<evidence type="ECO:0000256" key="7">
    <source>
        <dbReference type="ARBA" id="ARBA00022840"/>
    </source>
</evidence>
<evidence type="ECO:0000313" key="13">
    <source>
        <dbReference type="Proteomes" id="UP000602198"/>
    </source>
</evidence>
<keyword evidence="8" id="KW-0902">Two-component regulatory system</keyword>
<dbReference type="Pfam" id="PF07730">
    <property type="entry name" value="HisKA_3"/>
    <property type="match status" value="1"/>
</dbReference>
<dbReference type="SUPFAM" id="SSF55874">
    <property type="entry name" value="ATPase domain of HSP90 chaperone/DNA topoisomerase II/histidine kinase"/>
    <property type="match status" value="1"/>
</dbReference>
<feature type="transmembrane region" description="Helical" evidence="10">
    <location>
        <begin position="147"/>
        <end position="165"/>
    </location>
</feature>
<evidence type="ECO:0000256" key="3">
    <source>
        <dbReference type="ARBA" id="ARBA00022553"/>
    </source>
</evidence>
<reference evidence="12 13" key="1">
    <citation type="submission" date="2021-01" db="EMBL/GenBank/DDBJ databases">
        <title>WGS of actinomycetes isolated from Thailand.</title>
        <authorList>
            <person name="Thawai C."/>
        </authorList>
    </citation>
    <scope>NUCLEOTIDE SEQUENCE [LARGE SCALE GENOMIC DNA]</scope>
    <source>
        <strain evidence="12 13">LPG 2</strain>
    </source>
</reference>
<dbReference type="Proteomes" id="UP000602198">
    <property type="component" value="Unassembled WGS sequence"/>
</dbReference>
<dbReference type="PANTHER" id="PTHR24421">
    <property type="entry name" value="NITRATE/NITRITE SENSOR PROTEIN NARX-RELATED"/>
    <property type="match status" value="1"/>
</dbReference>
<feature type="domain" description="Signal transduction histidine kinase subgroup 3 dimerisation and phosphoacceptor" evidence="11">
    <location>
        <begin position="190"/>
        <end position="252"/>
    </location>
</feature>
<keyword evidence="5" id="KW-0547">Nucleotide-binding</keyword>
<keyword evidence="13" id="KW-1185">Reference proteome</keyword>
<feature type="transmembrane region" description="Helical" evidence="10">
    <location>
        <begin position="54"/>
        <end position="72"/>
    </location>
</feature>
<evidence type="ECO:0000256" key="10">
    <source>
        <dbReference type="SAM" id="Phobius"/>
    </source>
</evidence>
<dbReference type="Gene3D" id="1.20.5.1930">
    <property type="match status" value="1"/>
</dbReference>
<dbReference type="InterPro" id="IPR011712">
    <property type="entry name" value="Sig_transdc_His_kin_sub3_dim/P"/>
</dbReference>
<evidence type="ECO:0000256" key="4">
    <source>
        <dbReference type="ARBA" id="ARBA00022679"/>
    </source>
</evidence>
<proteinExistence type="predicted"/>
<evidence type="ECO:0000256" key="6">
    <source>
        <dbReference type="ARBA" id="ARBA00022777"/>
    </source>
</evidence>
<comment type="caution">
    <text evidence="12">The sequence shown here is derived from an EMBL/GenBank/DDBJ whole genome shotgun (WGS) entry which is preliminary data.</text>
</comment>
<organism evidence="12 13">
    <name type="scientific">Nocardia acididurans</name>
    <dbReference type="NCBI Taxonomy" id="2802282"/>
    <lineage>
        <taxon>Bacteria</taxon>
        <taxon>Bacillati</taxon>
        <taxon>Actinomycetota</taxon>
        <taxon>Actinomycetes</taxon>
        <taxon>Mycobacteriales</taxon>
        <taxon>Nocardiaceae</taxon>
        <taxon>Nocardia</taxon>
    </lineage>
</organism>
<keyword evidence="10" id="KW-0812">Transmembrane</keyword>
<evidence type="ECO:0000313" key="12">
    <source>
        <dbReference type="EMBL" id="MBL1076455.1"/>
    </source>
</evidence>
<evidence type="ECO:0000259" key="11">
    <source>
        <dbReference type="Pfam" id="PF07730"/>
    </source>
</evidence>
<evidence type="ECO:0000256" key="5">
    <source>
        <dbReference type="ARBA" id="ARBA00022741"/>
    </source>
</evidence>
<dbReference type="InterPro" id="IPR036890">
    <property type="entry name" value="HATPase_C_sf"/>
</dbReference>
<sequence>MGTGVFELTAADVSRPRWGRAGVSAILVLFAAAMFAIVLHTLMSDTGLSNRQAIGLALAQALALVVAARLPSPAWAGSITAIVLASWWTETWWVDAMGNSYLLVLGMLALHAPVRSLLVYWVGTVVIAVLLAAALRPPAWLADLVEVTVLAALVLVAGAALRALAAAQSRLRAEQQAVRREQQRAALLEERTRIARELHDVVAHHMSVIAIQAEAAQYREPDTAPQTFAAIRDSAATAMGEMRRILGVLRSEDTGAAPQPSVPDIPALIESVRATGTPIELDMNGDFSATPAGIGLTMYRIVQEACSNAVRHAPGAPLTVRIHRDDSHIHLDLDNPATAGSGATPEAGHGLIGMRERAAACGGTLTADMIDSQFRVHASLPIEEPRP</sequence>
<keyword evidence="9" id="KW-0175">Coiled coil</keyword>
<dbReference type="EC" id="2.7.13.3" evidence="2"/>
<keyword evidence="3" id="KW-0597">Phosphoprotein</keyword>
<keyword evidence="10" id="KW-0472">Membrane</keyword>
<evidence type="ECO:0000256" key="8">
    <source>
        <dbReference type="ARBA" id="ARBA00023012"/>
    </source>
</evidence>
<name>A0ABS1M8U2_9NOCA</name>
<feature type="transmembrane region" description="Helical" evidence="10">
    <location>
        <begin position="117"/>
        <end position="135"/>
    </location>
</feature>
<protein>
    <recommendedName>
        <fullName evidence="2">histidine kinase</fullName>
        <ecNumber evidence="2">2.7.13.3</ecNumber>
    </recommendedName>
</protein>
<dbReference type="CDD" id="cd16917">
    <property type="entry name" value="HATPase_UhpB-NarQ-NarX-like"/>
    <property type="match status" value="1"/>
</dbReference>
<feature type="coiled-coil region" evidence="9">
    <location>
        <begin position="164"/>
        <end position="191"/>
    </location>
</feature>
<keyword evidence="7" id="KW-0067">ATP-binding</keyword>
<feature type="transmembrane region" description="Helical" evidence="10">
    <location>
        <begin position="21"/>
        <end position="42"/>
    </location>
</feature>
<evidence type="ECO:0000256" key="9">
    <source>
        <dbReference type="SAM" id="Coils"/>
    </source>
</evidence>
<keyword evidence="10" id="KW-1133">Transmembrane helix</keyword>
<dbReference type="RefSeq" id="WP_201949044.1">
    <property type="nucleotide sequence ID" value="NZ_JAERRJ010000007.1"/>
</dbReference>
<comment type="catalytic activity">
    <reaction evidence="1">
        <text>ATP + protein L-histidine = ADP + protein N-phospho-L-histidine.</text>
        <dbReference type="EC" id="2.7.13.3"/>
    </reaction>
</comment>
<accession>A0ABS1M8U2</accession>